<protein>
    <submittedName>
        <fullName evidence="2">ACT domain protein</fullName>
    </submittedName>
</protein>
<dbReference type="OrthoDB" id="12860at2"/>
<feature type="domain" description="ACT" evidence="1">
    <location>
        <begin position="6"/>
        <end position="79"/>
    </location>
</feature>
<dbReference type="AlphaFoldDB" id="A0A1W1HIT4"/>
<keyword evidence="3" id="KW-1185">Reference proteome</keyword>
<dbReference type="STRING" id="1246637.MTBBW1_620015"/>
<evidence type="ECO:0000313" key="2">
    <source>
        <dbReference type="EMBL" id="SLM32272.1"/>
    </source>
</evidence>
<evidence type="ECO:0000313" key="3">
    <source>
        <dbReference type="Proteomes" id="UP000191931"/>
    </source>
</evidence>
<dbReference type="PANTHER" id="PTHR34875:SF6">
    <property type="entry name" value="UPF0237 PROTEIN MJ1558"/>
    <property type="match status" value="1"/>
</dbReference>
<evidence type="ECO:0000259" key="1">
    <source>
        <dbReference type="PROSITE" id="PS51671"/>
    </source>
</evidence>
<dbReference type="PROSITE" id="PS51671">
    <property type="entry name" value="ACT"/>
    <property type="match status" value="2"/>
</dbReference>
<dbReference type="PANTHER" id="PTHR34875">
    <property type="entry name" value="UPF0237 PROTEIN MJ1558"/>
    <property type="match status" value="1"/>
</dbReference>
<dbReference type="InterPro" id="IPR050990">
    <property type="entry name" value="UPF0237/GcvR_regulator"/>
</dbReference>
<dbReference type="PIRSF" id="PIRSF028103">
    <property type="entry name" value="GcvR"/>
    <property type="match status" value="1"/>
</dbReference>
<dbReference type="GO" id="GO:0006355">
    <property type="term" value="P:regulation of DNA-templated transcription"/>
    <property type="evidence" value="ECO:0007669"/>
    <property type="project" value="InterPro"/>
</dbReference>
<organism evidence="2 3">
    <name type="scientific">Desulfamplus magnetovallimortis</name>
    <dbReference type="NCBI Taxonomy" id="1246637"/>
    <lineage>
        <taxon>Bacteria</taxon>
        <taxon>Pseudomonadati</taxon>
        <taxon>Thermodesulfobacteriota</taxon>
        <taxon>Desulfobacteria</taxon>
        <taxon>Desulfobacterales</taxon>
        <taxon>Desulfobacteraceae</taxon>
        <taxon>Desulfamplus</taxon>
    </lineage>
</organism>
<dbReference type="EMBL" id="FWEV01000306">
    <property type="protein sequence ID" value="SLM32272.1"/>
    <property type="molecule type" value="Genomic_DNA"/>
</dbReference>
<feature type="domain" description="ACT" evidence="1">
    <location>
        <begin position="96"/>
        <end position="175"/>
    </location>
</feature>
<dbReference type="RefSeq" id="WP_080801762.1">
    <property type="nucleotide sequence ID" value="NZ_LT828542.1"/>
</dbReference>
<dbReference type="Proteomes" id="UP000191931">
    <property type="component" value="Unassembled WGS sequence"/>
</dbReference>
<proteinExistence type="predicted"/>
<dbReference type="InterPro" id="IPR016867">
    <property type="entry name" value="GcvR"/>
</dbReference>
<dbReference type="InterPro" id="IPR002912">
    <property type="entry name" value="ACT_dom"/>
</dbReference>
<reference evidence="2 3" key="1">
    <citation type="submission" date="2017-03" db="EMBL/GenBank/DDBJ databases">
        <authorList>
            <person name="Afonso C.L."/>
            <person name="Miller P.J."/>
            <person name="Scott M.A."/>
            <person name="Spackman E."/>
            <person name="Goraichik I."/>
            <person name="Dimitrov K.M."/>
            <person name="Suarez D.L."/>
            <person name="Swayne D.E."/>
        </authorList>
    </citation>
    <scope>NUCLEOTIDE SEQUENCE [LARGE SCALE GENOMIC DNA]</scope>
    <source>
        <strain evidence="2">PRJEB14757</strain>
    </source>
</reference>
<sequence>MEKKFIMTAFGKDRPGIVADVSGIIYENGCNLEDSQMGLLADEFTLMLLLSGRGEELEDMLQKECRRLEKEKNISVFIKELDFHHPEYKENGNRHTISVEGIDQGGIVYKISKFLSDQSININRLTSQMKLSPESGTALYTMTMDVSFPETVFVESVEKGLERIGDQLNVDITVK</sequence>
<dbReference type="Gene3D" id="3.30.70.260">
    <property type="match status" value="2"/>
</dbReference>
<name>A0A1W1HIT4_9BACT</name>
<accession>A0A1W1HIT4</accession>
<gene>
    <name evidence="2" type="ORF">MTBBW1_620015</name>
</gene>
<dbReference type="Pfam" id="PF13740">
    <property type="entry name" value="ACT_6"/>
    <property type="match status" value="1"/>
</dbReference>
<dbReference type="InterPro" id="IPR045865">
    <property type="entry name" value="ACT-like_dom_sf"/>
</dbReference>
<dbReference type="SUPFAM" id="SSF55021">
    <property type="entry name" value="ACT-like"/>
    <property type="match status" value="2"/>
</dbReference>